<dbReference type="EMBL" id="SSOB01000104">
    <property type="protein sequence ID" value="THF72384.1"/>
    <property type="molecule type" value="Genomic_DNA"/>
</dbReference>
<keyword evidence="2" id="KW-1185">Reference proteome</keyword>
<organism evidence="1 2">
    <name type="scientific">Cohnella fermenti</name>
    <dbReference type="NCBI Taxonomy" id="2565925"/>
    <lineage>
        <taxon>Bacteria</taxon>
        <taxon>Bacillati</taxon>
        <taxon>Bacillota</taxon>
        <taxon>Bacilli</taxon>
        <taxon>Bacillales</taxon>
        <taxon>Paenibacillaceae</taxon>
        <taxon>Cohnella</taxon>
    </lineage>
</organism>
<comment type="caution">
    <text evidence="1">The sequence shown here is derived from an EMBL/GenBank/DDBJ whole genome shotgun (WGS) entry which is preliminary data.</text>
</comment>
<name>A0A4S4BGP0_9BACL</name>
<sequence length="143" mass="16804">MVLLDAPIVPWEGLGGIKLYSHISDFYSLIRELKDSETMLVKSLIRYEIKDEAFLWFNIFNGKLFKITALKNYTGKLFGVIHIGMHIDKVLELEPDFEYDEFEEVYCSPKGIYIETDPVEHTLQWISVYVKEIDNDDFEKGNW</sequence>
<reference evidence="1 2" key="1">
    <citation type="submission" date="2019-04" db="EMBL/GenBank/DDBJ databases">
        <title>Cohnella sp. nov. isolated from preserved vegetables.</title>
        <authorList>
            <person name="Lin S.-Y."/>
            <person name="Hung M.-H."/>
            <person name="Young C.-C."/>
        </authorList>
    </citation>
    <scope>NUCLEOTIDE SEQUENCE [LARGE SCALE GENOMIC DNA]</scope>
    <source>
        <strain evidence="1 2">CC-MHH1044</strain>
    </source>
</reference>
<dbReference type="OrthoDB" id="2051994at2"/>
<evidence type="ECO:0000313" key="1">
    <source>
        <dbReference type="EMBL" id="THF72384.1"/>
    </source>
</evidence>
<dbReference type="AlphaFoldDB" id="A0A4S4BGP0"/>
<accession>A0A4S4BGP0</accession>
<protein>
    <submittedName>
        <fullName evidence="1">Uncharacterized protein</fullName>
    </submittedName>
</protein>
<evidence type="ECO:0000313" key="2">
    <source>
        <dbReference type="Proteomes" id="UP000310636"/>
    </source>
</evidence>
<gene>
    <name evidence="1" type="ORF">E6C55_33140</name>
</gene>
<proteinExistence type="predicted"/>
<dbReference type="RefSeq" id="WP_136374111.1">
    <property type="nucleotide sequence ID" value="NZ_SSOB01000104.1"/>
</dbReference>
<dbReference type="Proteomes" id="UP000310636">
    <property type="component" value="Unassembled WGS sequence"/>
</dbReference>